<reference evidence="3" key="1">
    <citation type="journal article" date="2019" name="Int. J. Syst. Evol. Microbiol.">
        <title>The Global Catalogue of Microorganisms (GCM) 10K type strain sequencing project: providing services to taxonomists for standard genome sequencing and annotation.</title>
        <authorList>
            <consortium name="The Broad Institute Genomics Platform"/>
            <consortium name="The Broad Institute Genome Sequencing Center for Infectious Disease"/>
            <person name="Wu L."/>
            <person name="Ma J."/>
        </authorList>
    </citation>
    <scope>NUCLEOTIDE SEQUENCE [LARGE SCALE GENOMIC DNA]</scope>
    <source>
        <strain evidence="3">CCM 7044</strain>
    </source>
</reference>
<dbReference type="SUPFAM" id="SSF53335">
    <property type="entry name" value="S-adenosyl-L-methionine-dependent methyltransferases"/>
    <property type="match status" value="1"/>
</dbReference>
<keyword evidence="3" id="KW-1185">Reference proteome</keyword>
<accession>A0ABW5VPE8</accession>
<dbReference type="EMBL" id="JBHUOG010000001">
    <property type="protein sequence ID" value="MFD2792921.1"/>
    <property type="molecule type" value="Genomic_DNA"/>
</dbReference>
<evidence type="ECO:0000259" key="1">
    <source>
        <dbReference type="Pfam" id="PF06634"/>
    </source>
</evidence>
<evidence type="ECO:0000313" key="2">
    <source>
        <dbReference type="EMBL" id="MFD2792921.1"/>
    </source>
</evidence>
<dbReference type="Pfam" id="PF06634">
    <property type="entry name" value="DUF1156"/>
    <property type="match status" value="1"/>
</dbReference>
<dbReference type="InterPro" id="IPR029063">
    <property type="entry name" value="SAM-dependent_MTases_sf"/>
</dbReference>
<dbReference type="RefSeq" id="WP_377180760.1">
    <property type="nucleotide sequence ID" value="NZ_JBHUOG010000001.1"/>
</dbReference>
<dbReference type="InterPro" id="IPR009537">
    <property type="entry name" value="DUF1156"/>
</dbReference>
<dbReference type="Gene3D" id="3.40.50.150">
    <property type="entry name" value="Vaccinia Virus protein VP39"/>
    <property type="match status" value="1"/>
</dbReference>
<dbReference type="Proteomes" id="UP001597479">
    <property type="component" value="Unassembled WGS sequence"/>
</dbReference>
<evidence type="ECO:0000313" key="3">
    <source>
        <dbReference type="Proteomes" id="UP001597479"/>
    </source>
</evidence>
<proteinExistence type="predicted"/>
<comment type="caution">
    <text evidence="2">The sequence shown here is derived from an EMBL/GenBank/DDBJ whole genome shotgun (WGS) entry which is preliminary data.</text>
</comment>
<sequence>MAMPAGTPVHKKKLIEVSIPLEDINAESAREKSIRHGHPSTLHLWWARRPLAAARAVLFAQLVDDPSSDPDLSPEEQQVERERLHGIIRRLVKWENVNNEELLRTAHEEILKSTGGNPPAILDPFAGGGTIPLEAQRLGLEAHASDLNPVAVLINKALIEIPPKFAGRPPVFPDAADTRLGDWPRATGLAEDVRRYGAWMREQAKERIGHIYPDATVVDEKTKKTTKATTIAWIWARTVTCPNPACGIETPLVRSWWLGKKKGKEAYVVPTVVYDADAPSGRRVEFTIGHDKVKGPTKETDGTVTGRSGGICVACGSPAPPGHIKAEGVAGRLGAMLMAVVAEGNRRRIYMAPTDQQREASVVDRPSGIPNQELGYDPRNLWTPAYGLTKFSDLFTSRQLVALTTFSDLVSEAREQVLKDALAAGFPSGARLADGGTGVEAYADAVATYLGMAVSRLADYGGTIATWMPDPKNEGLRNTFARQAIPMTWDFAEANPFSESSGNMRFMLRGVARVLDEVPAKVVSEAIQADAATREYTNLLVSTDPPYYDNIGYSDLSDYFYVWLRRSLRDVHPTLFASMLVPKAEELVANPYRHSGKAGAEKFFEAGFENVFALARKDASEHYPITVYYAFKQSELKEEGITSTGWATILEGMIREGWAITATWPVRSERSGRMIAIGTNALASSIVLVLRPRHETAGQTTRRGFLAALRRELPDALEKLRQGAIAPVDLTQATIGPGMAVFSSFTRVVENDGKDMSVKSALRLINQALDEVLTEGEGDLDADTRFCLKWYEQYGWGRGPFGDADLLARSYDTSVRGVADSRVATQGEGIVQLVAPADLPSNWNPVKDDRISVWEVMCHLARVLSAEDGGLAPAAKLMAAAAARSDVEVEAVQRLAYRLYEMTKTSRTDDARLFNLVGGSWADLTVAAGKVQARTEIQGTLDFEDEG</sequence>
<protein>
    <submittedName>
        <fullName evidence="2">DUF1156 domain-containing protein</fullName>
    </submittedName>
</protein>
<feature type="domain" description="DUF1156" evidence="1">
    <location>
        <begin position="19"/>
        <end position="85"/>
    </location>
</feature>
<gene>
    <name evidence="2" type="ORF">ACFS27_05090</name>
</gene>
<organism evidence="2 3">
    <name type="scientific">Promicromonospora vindobonensis</name>
    <dbReference type="NCBI Taxonomy" id="195748"/>
    <lineage>
        <taxon>Bacteria</taxon>
        <taxon>Bacillati</taxon>
        <taxon>Actinomycetota</taxon>
        <taxon>Actinomycetes</taxon>
        <taxon>Micrococcales</taxon>
        <taxon>Promicromonosporaceae</taxon>
        <taxon>Promicromonospora</taxon>
    </lineage>
</organism>
<name>A0ABW5VPE8_9MICO</name>